<dbReference type="InterPro" id="IPR001509">
    <property type="entry name" value="Epimerase_deHydtase"/>
</dbReference>
<dbReference type="PANTHER" id="PTHR10366:SF776">
    <property type="entry name" value="NAD(P)-BINDING ROSSMANN-FOLD SUPERFAMILY PROTEIN"/>
    <property type="match status" value="1"/>
</dbReference>
<evidence type="ECO:0000313" key="5">
    <source>
        <dbReference type="EMBL" id="KAB2631983.1"/>
    </source>
</evidence>
<protein>
    <submittedName>
        <fullName evidence="5">Cinnamoyl-CoA reductase 2-like</fullName>
    </submittedName>
</protein>
<dbReference type="Proteomes" id="UP000327157">
    <property type="component" value="Chromosome 6"/>
</dbReference>
<dbReference type="OrthoDB" id="2735536at2759"/>
<gene>
    <name evidence="5" type="ORF">D8674_028230</name>
</gene>
<feature type="transmembrane region" description="Helical" evidence="3">
    <location>
        <begin position="12"/>
        <end position="30"/>
    </location>
</feature>
<feature type="transmembrane region" description="Helical" evidence="3">
    <location>
        <begin position="50"/>
        <end position="71"/>
    </location>
</feature>
<keyword evidence="3" id="KW-0812">Transmembrane</keyword>
<feature type="domain" description="NAD-dependent epimerase/dehydratase" evidence="4">
    <location>
        <begin position="12"/>
        <end position="232"/>
    </location>
</feature>
<keyword evidence="3" id="KW-1133">Transmembrane helix</keyword>
<reference evidence="5 6" key="3">
    <citation type="submission" date="2019-11" db="EMBL/GenBank/DDBJ databases">
        <title>A de novo genome assembly of a pear dwarfing rootstock.</title>
        <authorList>
            <person name="Wang F."/>
            <person name="Wang J."/>
            <person name="Li S."/>
            <person name="Zhang Y."/>
            <person name="Fang M."/>
            <person name="Ma L."/>
            <person name="Zhao Y."/>
            <person name="Jiang S."/>
        </authorList>
    </citation>
    <scope>NUCLEOTIDE SEQUENCE [LARGE SCALE GENOMIC DNA]</scope>
    <source>
        <strain evidence="5">S2</strain>
        <tissue evidence="5">Leaf</tissue>
    </source>
</reference>
<reference evidence="5 6" key="1">
    <citation type="submission" date="2019-09" db="EMBL/GenBank/DDBJ databases">
        <authorList>
            <person name="Ou C."/>
        </authorList>
    </citation>
    <scope>NUCLEOTIDE SEQUENCE [LARGE SCALE GENOMIC DNA]</scope>
    <source>
        <strain evidence="5">S2</strain>
        <tissue evidence="5">Leaf</tissue>
    </source>
</reference>
<evidence type="ECO:0000256" key="2">
    <source>
        <dbReference type="ARBA" id="ARBA00023002"/>
    </source>
</evidence>
<dbReference type="Pfam" id="PF01370">
    <property type="entry name" value="Epimerase"/>
    <property type="match status" value="1"/>
</dbReference>
<evidence type="ECO:0000256" key="3">
    <source>
        <dbReference type="SAM" id="Phobius"/>
    </source>
</evidence>
<proteinExistence type="predicted"/>
<dbReference type="Gene3D" id="3.40.50.720">
    <property type="entry name" value="NAD(P)-binding Rossmann-like Domain"/>
    <property type="match status" value="1"/>
</dbReference>
<dbReference type="InterPro" id="IPR050425">
    <property type="entry name" value="NAD(P)_dehydrat-like"/>
</dbReference>
<evidence type="ECO:0000313" key="6">
    <source>
        <dbReference type="Proteomes" id="UP000327157"/>
    </source>
</evidence>
<evidence type="ECO:0000256" key="1">
    <source>
        <dbReference type="ARBA" id="ARBA00022857"/>
    </source>
</evidence>
<feature type="transmembrane region" description="Helical" evidence="3">
    <location>
        <begin position="236"/>
        <end position="255"/>
    </location>
</feature>
<evidence type="ECO:0000259" key="4">
    <source>
        <dbReference type="Pfam" id="PF01370"/>
    </source>
</evidence>
<keyword evidence="6" id="KW-1185">Reference proteome</keyword>
<accession>A0A5N5HYQ8</accession>
<name>A0A5N5HYQ8_9ROSA</name>
<keyword evidence="2" id="KW-0560">Oxidoreductase</keyword>
<sequence length="358" mass="39881">MAGGTTDQKEKVCVTGAGGFTGSWLVNLLLSKDYVVHGTVRQPGQSLPSLIVYTVSEYIYVYIYILCAHAGDSKYDHLNKLEKASENLKLFKADLLDYDSLRLAIEGCSGVFHVASPIPTYLKDSDPEARIFQIMLSIKGTLNVLKACKEAKVKRVVVVSSLAAVVMNLEWPKDQVKDENCWSVPEYMKTTKKWYYLSKTEAEREALEFGKRNGLEVVTVCPSLILGPILQSTRKCSSFLIVMTIIGISVHIHILRVQGTGHVSCLCNINGLVCVHTRATLYECVGDLESLPCNYWTFVDVRDLAEALLLAYKKSEAAGERYICHSHSIGIRDVPPEGWNRGLGKVDRLLYLYCIFPS</sequence>
<dbReference type="EMBL" id="SMOL01000120">
    <property type="protein sequence ID" value="KAB2631983.1"/>
    <property type="molecule type" value="Genomic_DNA"/>
</dbReference>
<dbReference type="InterPro" id="IPR036291">
    <property type="entry name" value="NAD(P)-bd_dom_sf"/>
</dbReference>
<dbReference type="SUPFAM" id="SSF51735">
    <property type="entry name" value="NAD(P)-binding Rossmann-fold domains"/>
    <property type="match status" value="1"/>
</dbReference>
<dbReference type="PANTHER" id="PTHR10366">
    <property type="entry name" value="NAD DEPENDENT EPIMERASE/DEHYDRATASE"/>
    <property type="match status" value="1"/>
</dbReference>
<dbReference type="AlphaFoldDB" id="A0A5N5HYQ8"/>
<reference evidence="6" key="2">
    <citation type="submission" date="2019-10" db="EMBL/GenBank/DDBJ databases">
        <title>A de novo genome assembly of a pear dwarfing rootstock.</title>
        <authorList>
            <person name="Wang F."/>
            <person name="Wang J."/>
            <person name="Li S."/>
            <person name="Zhang Y."/>
            <person name="Fang M."/>
            <person name="Ma L."/>
            <person name="Zhao Y."/>
            <person name="Jiang S."/>
        </authorList>
    </citation>
    <scope>NUCLEOTIDE SEQUENCE [LARGE SCALE GENOMIC DNA]</scope>
</reference>
<dbReference type="GO" id="GO:0016616">
    <property type="term" value="F:oxidoreductase activity, acting on the CH-OH group of donors, NAD or NADP as acceptor"/>
    <property type="evidence" value="ECO:0007669"/>
    <property type="project" value="TreeGrafter"/>
</dbReference>
<organism evidence="5 6">
    <name type="scientific">Pyrus ussuriensis x Pyrus communis</name>
    <dbReference type="NCBI Taxonomy" id="2448454"/>
    <lineage>
        <taxon>Eukaryota</taxon>
        <taxon>Viridiplantae</taxon>
        <taxon>Streptophyta</taxon>
        <taxon>Embryophyta</taxon>
        <taxon>Tracheophyta</taxon>
        <taxon>Spermatophyta</taxon>
        <taxon>Magnoliopsida</taxon>
        <taxon>eudicotyledons</taxon>
        <taxon>Gunneridae</taxon>
        <taxon>Pentapetalae</taxon>
        <taxon>rosids</taxon>
        <taxon>fabids</taxon>
        <taxon>Rosales</taxon>
        <taxon>Rosaceae</taxon>
        <taxon>Amygdaloideae</taxon>
        <taxon>Maleae</taxon>
        <taxon>Pyrus</taxon>
    </lineage>
</organism>
<keyword evidence="3" id="KW-0472">Membrane</keyword>
<comment type="caution">
    <text evidence="5">The sequence shown here is derived from an EMBL/GenBank/DDBJ whole genome shotgun (WGS) entry which is preliminary data.</text>
</comment>
<keyword evidence="1" id="KW-0521">NADP</keyword>